<keyword evidence="1" id="KW-1133">Transmembrane helix</keyword>
<name>A0A0F9KK80_9ZZZZ</name>
<keyword evidence="1" id="KW-0472">Membrane</keyword>
<proteinExistence type="predicted"/>
<gene>
    <name evidence="2" type="ORF">LCGC14_1624180</name>
</gene>
<keyword evidence="1" id="KW-0812">Transmembrane</keyword>
<comment type="caution">
    <text evidence="2">The sequence shown here is derived from an EMBL/GenBank/DDBJ whole genome shotgun (WGS) entry which is preliminary data.</text>
</comment>
<dbReference type="EMBL" id="LAZR01013310">
    <property type="protein sequence ID" value="KKM22553.1"/>
    <property type="molecule type" value="Genomic_DNA"/>
</dbReference>
<protein>
    <submittedName>
        <fullName evidence="2">Uncharacterized protein</fullName>
    </submittedName>
</protein>
<feature type="transmembrane region" description="Helical" evidence="1">
    <location>
        <begin position="13"/>
        <end position="34"/>
    </location>
</feature>
<sequence>MFRWRGHLNWKDIVERVIAGVIAGVAAGFTFFILEQLLG</sequence>
<evidence type="ECO:0000256" key="1">
    <source>
        <dbReference type="SAM" id="Phobius"/>
    </source>
</evidence>
<dbReference type="AlphaFoldDB" id="A0A0F9KK80"/>
<reference evidence="2" key="1">
    <citation type="journal article" date="2015" name="Nature">
        <title>Complex archaea that bridge the gap between prokaryotes and eukaryotes.</title>
        <authorList>
            <person name="Spang A."/>
            <person name="Saw J.H."/>
            <person name="Jorgensen S.L."/>
            <person name="Zaremba-Niedzwiedzka K."/>
            <person name="Martijn J."/>
            <person name="Lind A.E."/>
            <person name="van Eijk R."/>
            <person name="Schleper C."/>
            <person name="Guy L."/>
            <person name="Ettema T.J."/>
        </authorList>
    </citation>
    <scope>NUCLEOTIDE SEQUENCE</scope>
</reference>
<evidence type="ECO:0000313" key="2">
    <source>
        <dbReference type="EMBL" id="KKM22553.1"/>
    </source>
</evidence>
<accession>A0A0F9KK80</accession>
<organism evidence="2">
    <name type="scientific">marine sediment metagenome</name>
    <dbReference type="NCBI Taxonomy" id="412755"/>
    <lineage>
        <taxon>unclassified sequences</taxon>
        <taxon>metagenomes</taxon>
        <taxon>ecological metagenomes</taxon>
    </lineage>
</organism>